<sequence>MPMETNPNCRDKDEGEDIECDEGEFKNEAGWKETDEGDEGDEGQEFNPAVGLQKEVF</sequence>
<feature type="region of interest" description="Disordered" evidence="1">
    <location>
        <begin position="1"/>
        <end position="57"/>
    </location>
</feature>
<comment type="caution">
    <text evidence="2">The sequence shown here is derived from an EMBL/GenBank/DDBJ whole genome shotgun (WGS) entry which is preliminary data.</text>
</comment>
<evidence type="ECO:0000256" key="1">
    <source>
        <dbReference type="SAM" id="MobiDB-lite"/>
    </source>
</evidence>
<accession>A0AB74BWQ6</accession>
<evidence type="ECO:0000313" key="3">
    <source>
        <dbReference type="Proteomes" id="UP000275480"/>
    </source>
</evidence>
<dbReference type="EMBL" id="QQZZ01000144">
    <property type="protein sequence ID" value="RMZ38878.1"/>
    <property type="molecule type" value="Genomic_DNA"/>
</dbReference>
<dbReference type="Proteomes" id="UP000275480">
    <property type="component" value="Unassembled WGS sequence"/>
</dbReference>
<feature type="compositionally biased region" description="Basic and acidic residues" evidence="1">
    <location>
        <begin position="23"/>
        <end position="34"/>
    </location>
</feature>
<reference evidence="2 3" key="1">
    <citation type="submission" date="2018-07" db="EMBL/GenBank/DDBJ databases">
        <title>Identification of spontaneous genetic mutation associated with occurrence of a yellow conidial color mutant of Aspergillus flavus.</title>
        <authorList>
            <person name="Chang P.-K."/>
            <person name="Mack B.M."/>
            <person name="Scharfenstein L."/>
            <person name="Gilbert M.K."/>
        </authorList>
    </citation>
    <scope>NUCLEOTIDE SEQUENCE [LARGE SCALE GENOMIC DNA]</scope>
    <source>
        <strain evidence="2 3">CA14</strain>
    </source>
</reference>
<name>A0AB74BWQ6_ASPFL</name>
<protein>
    <submittedName>
        <fullName evidence="2">Uncharacterized protein</fullName>
    </submittedName>
</protein>
<proteinExistence type="predicted"/>
<dbReference type="AlphaFoldDB" id="A0AB74BWQ6"/>
<gene>
    <name evidence="2" type="ORF">CA14_003394</name>
</gene>
<organism evidence="2 3">
    <name type="scientific">Aspergillus flavus</name>
    <dbReference type="NCBI Taxonomy" id="5059"/>
    <lineage>
        <taxon>Eukaryota</taxon>
        <taxon>Fungi</taxon>
        <taxon>Dikarya</taxon>
        <taxon>Ascomycota</taxon>
        <taxon>Pezizomycotina</taxon>
        <taxon>Eurotiomycetes</taxon>
        <taxon>Eurotiomycetidae</taxon>
        <taxon>Eurotiales</taxon>
        <taxon>Aspergillaceae</taxon>
        <taxon>Aspergillus</taxon>
        <taxon>Aspergillus subgen. Circumdati</taxon>
    </lineage>
</organism>
<evidence type="ECO:0000313" key="2">
    <source>
        <dbReference type="EMBL" id="RMZ38878.1"/>
    </source>
</evidence>
<feature type="compositionally biased region" description="Acidic residues" evidence="1">
    <location>
        <begin position="35"/>
        <end position="44"/>
    </location>
</feature>